<evidence type="ECO:0000256" key="2">
    <source>
        <dbReference type="SAM" id="MobiDB-lite"/>
    </source>
</evidence>
<dbReference type="OrthoDB" id="7694231at2759"/>
<dbReference type="EMBL" id="KQ434864">
    <property type="protein sequence ID" value="KZC09126.1"/>
    <property type="molecule type" value="Genomic_DNA"/>
</dbReference>
<evidence type="ECO:0000313" key="4">
    <source>
        <dbReference type="Proteomes" id="UP000076502"/>
    </source>
</evidence>
<feature type="coiled-coil region" evidence="1">
    <location>
        <begin position="211"/>
        <end position="440"/>
    </location>
</feature>
<name>A0A154PB18_DUFNO</name>
<reference evidence="3 4" key="1">
    <citation type="submission" date="2015-07" db="EMBL/GenBank/DDBJ databases">
        <title>The genome of Dufourea novaeangliae.</title>
        <authorList>
            <person name="Pan H."/>
            <person name="Kapheim K."/>
        </authorList>
    </citation>
    <scope>NUCLEOTIDE SEQUENCE [LARGE SCALE GENOMIC DNA]</scope>
    <source>
        <strain evidence="3">0120121106</strain>
        <tissue evidence="3">Whole body</tissue>
    </source>
</reference>
<gene>
    <name evidence="3" type="ORF">WN55_11590</name>
</gene>
<keyword evidence="1" id="KW-0175">Coiled coil</keyword>
<evidence type="ECO:0000313" key="3">
    <source>
        <dbReference type="EMBL" id="KZC09126.1"/>
    </source>
</evidence>
<protein>
    <submittedName>
        <fullName evidence="3">Uncharacterized protein</fullName>
    </submittedName>
</protein>
<dbReference type="AlphaFoldDB" id="A0A154PB18"/>
<organism evidence="3 4">
    <name type="scientific">Dufourea novaeangliae</name>
    <name type="common">Sweat bee</name>
    <dbReference type="NCBI Taxonomy" id="178035"/>
    <lineage>
        <taxon>Eukaryota</taxon>
        <taxon>Metazoa</taxon>
        <taxon>Ecdysozoa</taxon>
        <taxon>Arthropoda</taxon>
        <taxon>Hexapoda</taxon>
        <taxon>Insecta</taxon>
        <taxon>Pterygota</taxon>
        <taxon>Neoptera</taxon>
        <taxon>Endopterygota</taxon>
        <taxon>Hymenoptera</taxon>
        <taxon>Apocrita</taxon>
        <taxon>Aculeata</taxon>
        <taxon>Apoidea</taxon>
        <taxon>Anthophila</taxon>
        <taxon>Halictidae</taxon>
        <taxon>Rophitinae</taxon>
        <taxon>Dufourea</taxon>
    </lineage>
</organism>
<feature type="region of interest" description="Disordered" evidence="2">
    <location>
        <begin position="1"/>
        <end position="30"/>
    </location>
</feature>
<proteinExistence type="predicted"/>
<keyword evidence="4" id="KW-1185">Reference proteome</keyword>
<evidence type="ECO:0000256" key="1">
    <source>
        <dbReference type="SAM" id="Coils"/>
    </source>
</evidence>
<feature type="compositionally biased region" description="Low complexity" evidence="2">
    <location>
        <begin position="14"/>
        <end position="23"/>
    </location>
</feature>
<sequence length="482" mass="54934">MPQAMPETAISPKSLSSLSTSTTPREVSSHFTVEKRLPRCVRRKFQTYSQLPVRCHRSSPYYRPRRPSLRLAGLTTINYTGSINTAKSCPDSLTCASMFRAIGLSSCKKSLSMIDLTESVMEAENGDLRSDSSSTLEKLEDNEKMYTGNEGVGFSVGIKNWMDGFVSAESAEGGTRFFQNPRKAASLVCRVLVLNAWRRRRDEVLYLRDTIDKLRENTKNLQLQISVLRRLIETENNRVGRLTSEVHHFKVLLDETAKDRDIQKREKEKIEEEVRRLHEVSEERLVTAENLQNELITARNQLQALDEQISRDREKLLKLREDKRMLLDKATCETLATERGARAEKAESAVEELQLKLATQMAMFETSQQQIQRYTKGLQSKEDEKVRLEKRFRTSEETGKSLNLRVAFLEAQLADREAALRRVESTCNSQVLELNELKERLIRQSQDGGWSSRMLQIAGSVVRAPGAILRSWLSTTGPVLTS</sequence>
<accession>A0A154PB18</accession>
<dbReference type="Proteomes" id="UP000076502">
    <property type="component" value="Unassembled WGS sequence"/>
</dbReference>